<dbReference type="EMBL" id="JBFAQK010000050">
    <property type="protein sequence ID" value="MEV4684359.1"/>
    <property type="molecule type" value="Genomic_DNA"/>
</dbReference>
<protein>
    <submittedName>
        <fullName evidence="4">Nitronate monooxygenase</fullName>
        <ecNumber evidence="4">1.13.12.-</ecNumber>
    </submittedName>
</protein>
<evidence type="ECO:0000256" key="3">
    <source>
        <dbReference type="ARBA" id="ARBA00023002"/>
    </source>
</evidence>
<dbReference type="CDD" id="cd04730">
    <property type="entry name" value="NPD_like"/>
    <property type="match status" value="1"/>
</dbReference>
<dbReference type="InterPro" id="IPR004136">
    <property type="entry name" value="NMO"/>
</dbReference>
<dbReference type="PANTHER" id="PTHR32332">
    <property type="entry name" value="2-NITROPROPANE DIOXYGENASE"/>
    <property type="match status" value="1"/>
</dbReference>
<dbReference type="EC" id="1.13.12.-" evidence="4"/>
<dbReference type="Pfam" id="PF03060">
    <property type="entry name" value="NMO"/>
    <property type="match status" value="2"/>
</dbReference>
<dbReference type="Gene3D" id="3.20.20.70">
    <property type="entry name" value="Aldolase class I"/>
    <property type="match status" value="1"/>
</dbReference>
<reference evidence="4 5" key="1">
    <citation type="submission" date="2024-06" db="EMBL/GenBank/DDBJ databases">
        <title>The Natural Products Discovery Center: Release of the First 8490 Sequenced Strains for Exploring Actinobacteria Biosynthetic Diversity.</title>
        <authorList>
            <person name="Kalkreuter E."/>
            <person name="Kautsar S.A."/>
            <person name="Yang D."/>
            <person name="Bader C.D."/>
            <person name="Teijaro C.N."/>
            <person name="Fluegel L."/>
            <person name="Davis C.M."/>
            <person name="Simpson J.R."/>
            <person name="Lauterbach L."/>
            <person name="Steele A.D."/>
            <person name="Gui C."/>
            <person name="Meng S."/>
            <person name="Li G."/>
            <person name="Viehrig K."/>
            <person name="Ye F."/>
            <person name="Su P."/>
            <person name="Kiefer A.F."/>
            <person name="Nichols A."/>
            <person name="Cepeda A.J."/>
            <person name="Yan W."/>
            <person name="Fan B."/>
            <person name="Jiang Y."/>
            <person name="Adhikari A."/>
            <person name="Zheng C.-J."/>
            <person name="Schuster L."/>
            <person name="Cowan T.M."/>
            <person name="Smanski M.J."/>
            <person name="Chevrette M.G."/>
            <person name="De Carvalho L.P.S."/>
            <person name="Shen B."/>
        </authorList>
    </citation>
    <scope>NUCLEOTIDE SEQUENCE [LARGE SCALE GENOMIC DNA]</scope>
    <source>
        <strain evidence="4 5">NPDC049344</strain>
    </source>
</reference>
<dbReference type="GO" id="GO:0004497">
    <property type="term" value="F:monooxygenase activity"/>
    <property type="evidence" value="ECO:0007669"/>
    <property type="project" value="UniProtKB-KW"/>
</dbReference>
<gene>
    <name evidence="4" type="ORF">AB0K36_26715</name>
</gene>
<keyword evidence="1" id="KW-0285">Flavoprotein</keyword>
<keyword evidence="4" id="KW-0503">Monooxygenase</keyword>
<dbReference type="Proteomes" id="UP001552521">
    <property type="component" value="Unassembled WGS sequence"/>
</dbReference>
<organism evidence="4 5">
    <name type="scientific">Streptomyces kurssanovii</name>
    <dbReference type="NCBI Taxonomy" id="67312"/>
    <lineage>
        <taxon>Bacteria</taxon>
        <taxon>Bacillati</taxon>
        <taxon>Actinomycetota</taxon>
        <taxon>Actinomycetes</taxon>
        <taxon>Kitasatosporales</taxon>
        <taxon>Streptomycetaceae</taxon>
        <taxon>Streptomyces</taxon>
    </lineage>
</organism>
<keyword evidence="5" id="KW-1185">Reference proteome</keyword>
<evidence type="ECO:0000313" key="5">
    <source>
        <dbReference type="Proteomes" id="UP001552521"/>
    </source>
</evidence>
<dbReference type="InterPro" id="IPR013785">
    <property type="entry name" value="Aldolase_TIM"/>
</dbReference>
<dbReference type="RefSeq" id="WP_364599185.1">
    <property type="nucleotide sequence ID" value="NZ_JBFAQK010000050.1"/>
</dbReference>
<comment type="caution">
    <text evidence="4">The sequence shown here is derived from an EMBL/GenBank/DDBJ whole genome shotgun (WGS) entry which is preliminary data.</text>
</comment>
<evidence type="ECO:0000313" key="4">
    <source>
        <dbReference type="EMBL" id="MEV4684359.1"/>
    </source>
</evidence>
<name>A0ABV3I0N5_9ACTN</name>
<sequence length="321" mass="33823">MLSTPVCQLLGIDVPVLCAAFGPWEEVALAAAVCEAGGMGSLGSALRAVPELKEQWAGLRRLTDRPFAINHTTRPFDEDAFQATLEERPAAVSFHLAVPPDLIARAHDAGILWIQQVSDARQAAAALEAGADVLVAQGGEAGGHGGDVGTMVLVPQIVDMAGDTPVIAAGGIADGRGLAAALALGAQGVLMGTRFLASAEMSVSDEWKQRIVDSDAVDAVKVINNERIMPPFNRPGSFGVPRSLRTPLVDALRQHPEQVDPAETVPRVMEAVRAGRGDEYLPFTGQSTALVHDVLSAREIVQRTVREARSALEQAARAVRT</sequence>
<accession>A0ABV3I0N5</accession>
<evidence type="ECO:0000256" key="2">
    <source>
        <dbReference type="ARBA" id="ARBA00022643"/>
    </source>
</evidence>
<keyword evidence="3 4" id="KW-0560">Oxidoreductase</keyword>
<evidence type="ECO:0000256" key="1">
    <source>
        <dbReference type="ARBA" id="ARBA00022630"/>
    </source>
</evidence>
<proteinExistence type="predicted"/>
<keyword evidence="2" id="KW-0288">FMN</keyword>
<dbReference type="SUPFAM" id="SSF51412">
    <property type="entry name" value="Inosine monophosphate dehydrogenase (IMPDH)"/>
    <property type="match status" value="1"/>
</dbReference>